<dbReference type="EMBL" id="BAAASG010000025">
    <property type="protein sequence ID" value="GAA2518955.1"/>
    <property type="molecule type" value="Genomic_DNA"/>
</dbReference>
<dbReference type="Proteomes" id="UP001501777">
    <property type="component" value="Unassembled WGS sequence"/>
</dbReference>
<organism evidence="1 2">
    <name type="scientific">Streptomyces longisporus</name>
    <dbReference type="NCBI Taxonomy" id="1948"/>
    <lineage>
        <taxon>Bacteria</taxon>
        <taxon>Bacillati</taxon>
        <taxon>Actinomycetota</taxon>
        <taxon>Actinomycetes</taxon>
        <taxon>Kitasatosporales</taxon>
        <taxon>Streptomycetaceae</taxon>
        <taxon>Streptomyces</taxon>
    </lineage>
</organism>
<proteinExistence type="predicted"/>
<protein>
    <submittedName>
        <fullName evidence="1">Uncharacterized protein</fullName>
    </submittedName>
</protein>
<sequence>MLPKSVTSVSDAADAAVAEAPVSKSAPISGENAISKAASTPLPLPFLDFLDIDGVLSGIRHGRKSDGW</sequence>
<reference evidence="2" key="1">
    <citation type="journal article" date="2019" name="Int. J. Syst. Evol. Microbiol.">
        <title>The Global Catalogue of Microorganisms (GCM) 10K type strain sequencing project: providing services to taxonomists for standard genome sequencing and annotation.</title>
        <authorList>
            <consortium name="The Broad Institute Genomics Platform"/>
            <consortium name="The Broad Institute Genome Sequencing Center for Infectious Disease"/>
            <person name="Wu L."/>
            <person name="Ma J."/>
        </authorList>
    </citation>
    <scope>NUCLEOTIDE SEQUENCE [LARGE SCALE GENOMIC DNA]</scope>
    <source>
        <strain evidence="2">JCM 4395</strain>
    </source>
</reference>
<name>A0ABP6AMQ0_STRLO</name>
<keyword evidence="2" id="KW-1185">Reference proteome</keyword>
<accession>A0ABP6AMQ0</accession>
<evidence type="ECO:0000313" key="2">
    <source>
        <dbReference type="Proteomes" id="UP001501777"/>
    </source>
</evidence>
<evidence type="ECO:0000313" key="1">
    <source>
        <dbReference type="EMBL" id="GAA2518955.1"/>
    </source>
</evidence>
<gene>
    <name evidence="1" type="ORF">GCM10010276_81120</name>
</gene>
<comment type="caution">
    <text evidence="1">The sequence shown here is derived from an EMBL/GenBank/DDBJ whole genome shotgun (WGS) entry which is preliminary data.</text>
</comment>